<dbReference type="InterPro" id="IPR023577">
    <property type="entry name" value="CYTH_domain"/>
</dbReference>
<reference evidence="3" key="1">
    <citation type="submission" date="2017-09" db="EMBL/GenBank/DDBJ databases">
        <title>Depth-based differentiation of microbial function through sediment-hosted aquifers and enrichment of novel symbionts in the deep terrestrial subsurface.</title>
        <authorList>
            <person name="Probst A.J."/>
            <person name="Ladd B."/>
            <person name="Jarett J.K."/>
            <person name="Geller-Mcgrath D.E."/>
            <person name="Sieber C.M.K."/>
            <person name="Emerson J.B."/>
            <person name="Anantharaman K."/>
            <person name="Thomas B.C."/>
            <person name="Malmstrom R."/>
            <person name="Stieglmeier M."/>
            <person name="Klingl A."/>
            <person name="Woyke T."/>
            <person name="Ryan C.M."/>
            <person name="Banfield J.F."/>
        </authorList>
    </citation>
    <scope>NUCLEOTIDE SEQUENCE [LARGE SCALE GENOMIC DNA]</scope>
</reference>
<dbReference type="PROSITE" id="PS51707">
    <property type="entry name" value="CYTH"/>
    <property type="match status" value="1"/>
</dbReference>
<feature type="domain" description="CYTH" evidence="1">
    <location>
        <begin position="4"/>
        <end position="183"/>
    </location>
</feature>
<dbReference type="GO" id="GO:0042357">
    <property type="term" value="P:thiamine diphosphate metabolic process"/>
    <property type="evidence" value="ECO:0007669"/>
    <property type="project" value="TreeGrafter"/>
</dbReference>
<evidence type="ECO:0000313" key="3">
    <source>
        <dbReference type="Proteomes" id="UP000229098"/>
    </source>
</evidence>
<sequence>MTFMIEVEKKFILTDEQERSLIHGAQFLGVKEFIDVYYDDSNYSLTKRDIWLRSREGKFELKIPINESIEKRVSDQYRELENLEDILKYFKVSTGASFENFLKEKNYNAFCRITTTRKKYKKDEFNIDLDVMDFGYTLAEIEYMANNESEIGDATKAIVRFAERFGINSNDTIRGKVIEYLKRNNPVHFQELINAKVIT</sequence>
<proteinExistence type="predicted"/>
<organism evidence="2 3">
    <name type="scientific">Candidatus Ryanbacteria bacterium CG10_big_fil_rev_8_21_14_0_10_43_42</name>
    <dbReference type="NCBI Taxonomy" id="1974864"/>
    <lineage>
        <taxon>Bacteria</taxon>
        <taxon>Candidatus Ryaniibacteriota</taxon>
    </lineage>
</organism>
<dbReference type="Proteomes" id="UP000229098">
    <property type="component" value="Unassembled WGS sequence"/>
</dbReference>
<name>A0A2M8KWL6_9BACT</name>
<dbReference type="AlphaFoldDB" id="A0A2M8KWL6"/>
<evidence type="ECO:0000259" key="1">
    <source>
        <dbReference type="PROSITE" id="PS51707"/>
    </source>
</evidence>
<dbReference type="PANTHER" id="PTHR14586">
    <property type="entry name" value="THIAMINE-TRIPHOSPHATASE"/>
    <property type="match status" value="1"/>
</dbReference>
<dbReference type="GO" id="GO:0050333">
    <property type="term" value="F:thiamine triphosphate phosphatase activity"/>
    <property type="evidence" value="ECO:0007669"/>
    <property type="project" value="InterPro"/>
</dbReference>
<dbReference type="SMART" id="SM01118">
    <property type="entry name" value="CYTH"/>
    <property type="match status" value="1"/>
</dbReference>
<protein>
    <recommendedName>
        <fullName evidence="1">CYTH domain-containing protein</fullName>
    </recommendedName>
</protein>
<dbReference type="Pfam" id="PF01928">
    <property type="entry name" value="CYTH"/>
    <property type="match status" value="1"/>
</dbReference>
<accession>A0A2M8KWL6</accession>
<dbReference type="InterPro" id="IPR039582">
    <property type="entry name" value="THTPA"/>
</dbReference>
<gene>
    <name evidence="2" type="ORF">COU90_02470</name>
</gene>
<evidence type="ECO:0000313" key="2">
    <source>
        <dbReference type="EMBL" id="PJE64291.1"/>
    </source>
</evidence>
<comment type="caution">
    <text evidence="2">The sequence shown here is derived from an EMBL/GenBank/DDBJ whole genome shotgun (WGS) entry which is preliminary data.</text>
</comment>
<dbReference type="Gene3D" id="2.40.320.10">
    <property type="entry name" value="Hypothetical Protein Pfu-838710-001"/>
    <property type="match status" value="1"/>
</dbReference>
<dbReference type="EMBL" id="PFEF01000006">
    <property type="protein sequence ID" value="PJE64291.1"/>
    <property type="molecule type" value="Genomic_DNA"/>
</dbReference>
<dbReference type="InterPro" id="IPR033469">
    <property type="entry name" value="CYTH-like_dom_sf"/>
</dbReference>
<dbReference type="GO" id="GO:0000287">
    <property type="term" value="F:magnesium ion binding"/>
    <property type="evidence" value="ECO:0007669"/>
    <property type="project" value="TreeGrafter"/>
</dbReference>
<dbReference type="PANTHER" id="PTHR14586:SF1">
    <property type="entry name" value="THIAMINE-TRIPHOSPHATASE"/>
    <property type="match status" value="1"/>
</dbReference>
<dbReference type="SUPFAM" id="SSF55154">
    <property type="entry name" value="CYTH-like phosphatases"/>
    <property type="match status" value="1"/>
</dbReference>